<dbReference type="InterPro" id="IPR020846">
    <property type="entry name" value="MFS_dom"/>
</dbReference>
<dbReference type="STRING" id="1325734.A0A428NFV9"/>
<evidence type="ECO:0000259" key="7">
    <source>
        <dbReference type="PROSITE" id="PS50850"/>
    </source>
</evidence>
<evidence type="ECO:0000256" key="1">
    <source>
        <dbReference type="ARBA" id="ARBA00004141"/>
    </source>
</evidence>
<dbReference type="OrthoDB" id="4062836at2759"/>
<dbReference type="PANTHER" id="PTHR48022">
    <property type="entry name" value="PLASTIDIC GLUCOSE TRANSPORTER 4"/>
    <property type="match status" value="1"/>
</dbReference>
<reference evidence="8 9" key="1">
    <citation type="submission" date="2017-06" db="EMBL/GenBank/DDBJ databases">
        <title>Comparative genomic analysis of Ambrosia Fusariam Clade fungi.</title>
        <authorList>
            <person name="Stajich J.E."/>
            <person name="Carrillo J."/>
            <person name="Kijimoto T."/>
            <person name="Eskalen A."/>
            <person name="O'Donnell K."/>
            <person name="Kasson M."/>
        </authorList>
    </citation>
    <scope>NUCLEOTIDE SEQUENCE [LARGE SCALE GENOMIC DNA]</scope>
    <source>
        <strain evidence="8 9">NRRL62584</strain>
    </source>
</reference>
<dbReference type="AlphaFoldDB" id="A0A428NFV9"/>
<keyword evidence="9" id="KW-1185">Reference proteome</keyword>
<evidence type="ECO:0000256" key="2">
    <source>
        <dbReference type="ARBA" id="ARBA00010992"/>
    </source>
</evidence>
<feature type="transmembrane region" description="Helical" evidence="6">
    <location>
        <begin position="94"/>
        <end position="117"/>
    </location>
</feature>
<evidence type="ECO:0000313" key="9">
    <source>
        <dbReference type="Proteomes" id="UP000288168"/>
    </source>
</evidence>
<feature type="transmembrane region" description="Helical" evidence="6">
    <location>
        <begin position="28"/>
        <end position="51"/>
    </location>
</feature>
<evidence type="ECO:0000256" key="3">
    <source>
        <dbReference type="ARBA" id="ARBA00022692"/>
    </source>
</evidence>
<proteinExistence type="inferred from homology"/>
<comment type="subcellular location">
    <subcellularLocation>
        <location evidence="1">Membrane</location>
        <topology evidence="1">Multi-pass membrane protein</topology>
    </subcellularLocation>
</comment>
<dbReference type="SUPFAM" id="SSF103473">
    <property type="entry name" value="MFS general substrate transporter"/>
    <property type="match status" value="1"/>
</dbReference>
<comment type="caution">
    <text evidence="8">The sequence shown here is derived from an EMBL/GenBank/DDBJ whole genome shotgun (WGS) entry which is preliminary data.</text>
</comment>
<organism evidence="8 9">
    <name type="scientific">Fusarium duplospermum</name>
    <dbReference type="NCBI Taxonomy" id="1325734"/>
    <lineage>
        <taxon>Eukaryota</taxon>
        <taxon>Fungi</taxon>
        <taxon>Dikarya</taxon>
        <taxon>Ascomycota</taxon>
        <taxon>Pezizomycotina</taxon>
        <taxon>Sordariomycetes</taxon>
        <taxon>Hypocreomycetidae</taxon>
        <taxon>Hypocreales</taxon>
        <taxon>Nectriaceae</taxon>
        <taxon>Fusarium</taxon>
        <taxon>Fusarium solani species complex</taxon>
    </lineage>
</organism>
<evidence type="ECO:0000256" key="6">
    <source>
        <dbReference type="SAM" id="Phobius"/>
    </source>
</evidence>
<dbReference type="GO" id="GO:0005351">
    <property type="term" value="F:carbohydrate:proton symporter activity"/>
    <property type="evidence" value="ECO:0007669"/>
    <property type="project" value="TreeGrafter"/>
</dbReference>
<keyword evidence="3 6" id="KW-0812">Transmembrane</keyword>
<dbReference type="Proteomes" id="UP000288168">
    <property type="component" value="Unassembled WGS sequence"/>
</dbReference>
<feature type="domain" description="Major facilitator superfamily (MFS) profile" evidence="7">
    <location>
        <begin position="1"/>
        <end position="151"/>
    </location>
</feature>
<protein>
    <recommendedName>
        <fullName evidence="7">Major facilitator superfamily (MFS) profile domain-containing protein</fullName>
    </recommendedName>
</protein>
<gene>
    <name evidence="8" type="ORF">CEP54_016281</name>
</gene>
<feature type="transmembrane region" description="Helical" evidence="6">
    <location>
        <begin position="6"/>
        <end position="23"/>
    </location>
</feature>
<accession>A0A428NFV9</accession>
<evidence type="ECO:0000256" key="4">
    <source>
        <dbReference type="ARBA" id="ARBA00022989"/>
    </source>
</evidence>
<comment type="similarity">
    <text evidence="2">Belongs to the major facilitator superfamily. Sugar transporter (TC 2.A.1.1) family.</text>
</comment>
<evidence type="ECO:0000313" key="8">
    <source>
        <dbReference type="EMBL" id="RSL39674.1"/>
    </source>
</evidence>
<dbReference type="InterPro" id="IPR005828">
    <property type="entry name" value="MFS_sugar_transport-like"/>
</dbReference>
<dbReference type="InterPro" id="IPR050360">
    <property type="entry name" value="MFS_Sugar_Transporters"/>
</dbReference>
<feature type="transmembrane region" description="Helical" evidence="6">
    <location>
        <begin position="57"/>
        <end position="82"/>
    </location>
</feature>
<dbReference type="Pfam" id="PF00083">
    <property type="entry name" value="Sugar_tr"/>
    <property type="match status" value="1"/>
</dbReference>
<dbReference type="PANTHER" id="PTHR48022:SF5">
    <property type="entry name" value="ALPHA-GLUCOSIDES PERMEASE MPH2-RELATED"/>
    <property type="match status" value="1"/>
</dbReference>
<dbReference type="GO" id="GO:0016020">
    <property type="term" value="C:membrane"/>
    <property type="evidence" value="ECO:0007669"/>
    <property type="project" value="UniProtKB-SubCell"/>
</dbReference>
<feature type="transmembrane region" description="Helical" evidence="6">
    <location>
        <begin position="129"/>
        <end position="145"/>
    </location>
</feature>
<keyword evidence="5 6" id="KW-0472">Membrane</keyword>
<dbReference type="Gene3D" id="1.20.1250.20">
    <property type="entry name" value="MFS general substrate transporter like domains"/>
    <property type="match status" value="1"/>
</dbReference>
<dbReference type="PROSITE" id="PS50850">
    <property type="entry name" value="MFS"/>
    <property type="match status" value="1"/>
</dbReference>
<dbReference type="EMBL" id="NKCI01000596">
    <property type="protein sequence ID" value="RSL39674.1"/>
    <property type="molecule type" value="Genomic_DNA"/>
</dbReference>
<name>A0A428NFV9_9HYPO</name>
<evidence type="ECO:0000256" key="5">
    <source>
        <dbReference type="ARBA" id="ARBA00023136"/>
    </source>
</evidence>
<sequence length="178" mass="20118">MTLGQYAITFFGTIGAWFFMGWFGRRTLYCCGVLILETLLVVIGCIAVSGTSEARSWAIGTMLLVFVAVYALSVGPICYSLVAEMPSSRLRPKTMVLAWSCYNFFSIIDGILMPYMLNPTAWNWKGKPGFFWAGINFLCLTYCFFRLPEPKGRTYAELDDLFERKVSAPKFKQTEVVI</sequence>
<keyword evidence="4 6" id="KW-1133">Transmembrane helix</keyword>
<dbReference type="InterPro" id="IPR036259">
    <property type="entry name" value="MFS_trans_sf"/>
</dbReference>